<dbReference type="Proteomes" id="UP000006591">
    <property type="component" value="Chromosome 11"/>
</dbReference>
<dbReference type="Pfam" id="PF17979">
    <property type="entry name" value="zf-CRD"/>
    <property type="match status" value="1"/>
</dbReference>
<dbReference type="PANTHER" id="PTHR16079">
    <property type="entry name" value="UBIQUITIN LIGASE PROTEIN CHFR"/>
    <property type="match status" value="1"/>
</dbReference>
<proteinExistence type="predicted"/>
<dbReference type="EnsemblPlants" id="ONIVA11G04600.2">
    <property type="protein sequence ID" value="ONIVA11G04600.2"/>
    <property type="gene ID" value="ONIVA11G04600"/>
</dbReference>
<evidence type="ECO:0000256" key="1">
    <source>
        <dbReference type="ARBA" id="ARBA00004123"/>
    </source>
</evidence>
<keyword evidence="5" id="KW-0131">Cell cycle</keyword>
<dbReference type="GO" id="GO:0005634">
    <property type="term" value="C:nucleus"/>
    <property type="evidence" value="ECO:0007669"/>
    <property type="project" value="UniProtKB-SubCell"/>
</dbReference>
<dbReference type="SUPFAM" id="SSF57850">
    <property type="entry name" value="RING/U-box"/>
    <property type="match status" value="1"/>
</dbReference>
<protein>
    <recommendedName>
        <fullName evidence="6">E3 ubiquitin-protein ligase CHFR cysteine rich domain-containing protein</fullName>
    </recommendedName>
</protein>
<dbReference type="Gene3D" id="3.30.40.10">
    <property type="entry name" value="Zinc/RING finger domain, C3HC4 (zinc finger)"/>
    <property type="match status" value="1"/>
</dbReference>
<evidence type="ECO:0000256" key="5">
    <source>
        <dbReference type="ARBA" id="ARBA00023306"/>
    </source>
</evidence>
<dbReference type="GO" id="GO:0004842">
    <property type="term" value="F:ubiquitin-protein transferase activity"/>
    <property type="evidence" value="ECO:0007669"/>
    <property type="project" value="TreeGrafter"/>
</dbReference>
<dbReference type="Gene3D" id="3.30.40.140">
    <property type="match status" value="1"/>
</dbReference>
<evidence type="ECO:0000256" key="4">
    <source>
        <dbReference type="ARBA" id="ARBA00023242"/>
    </source>
</evidence>
<evidence type="ECO:0000259" key="6">
    <source>
        <dbReference type="Pfam" id="PF17979"/>
    </source>
</evidence>
<keyword evidence="2" id="KW-0808">Transferase</keyword>
<dbReference type="GO" id="GO:0006511">
    <property type="term" value="P:ubiquitin-dependent protein catabolic process"/>
    <property type="evidence" value="ECO:0007669"/>
    <property type="project" value="TreeGrafter"/>
</dbReference>
<keyword evidence="4" id="KW-0539">Nucleus</keyword>
<sequence>MDAGECSSSQPCASSSPDAAGGVWAKLVPSDSAFPEVELAEDDAVVCSRVTPDGGGEVVAWCEIRRGGGDGDASSATIRNLSSDAIIVDGRVIQQEAVDIKPGSEIVSGPQKDGHLLYTFDITGLNDQDKTNIKIVLDIENAKCSICLNLWHDVVTVAPCLHNFWSSANSRDKSQSAACPQCRTAVQSVGRNHFLHNIEEAILQAFSSLQRSDEEIALLESYASVKTNIVLGKQKIQSRKRRLPRSNDEANHTNHADFLCPQCGAEFGGFRCSPGAPHLPCNGCGGMMPARPDTSLGCDRAFCGAYWCSQGVNSSQHNPICDQETFKMISQRHISSVPDTVHGGNQYEKDITERCIQQSGKALQAIISEWIVKFDNKELDRSRLQLNHVDAITSRTYVCNQCYSKFIDFLLYWFRVSMPRNLLPPDAANRESCWYGFMCRTQHHRPDHAKKLNHVCRPTRGNP</sequence>
<dbReference type="AlphaFoldDB" id="A0A0E0IYU0"/>
<reference evidence="7" key="1">
    <citation type="submission" date="2015-04" db="UniProtKB">
        <authorList>
            <consortium name="EnsemblPlants"/>
        </authorList>
    </citation>
    <scope>IDENTIFICATION</scope>
    <source>
        <strain evidence="7">SL10</strain>
    </source>
</reference>
<evidence type="ECO:0000256" key="3">
    <source>
        <dbReference type="ARBA" id="ARBA00022786"/>
    </source>
</evidence>
<keyword evidence="3" id="KW-0833">Ubl conjugation pathway</keyword>
<organism evidence="7">
    <name type="scientific">Oryza nivara</name>
    <name type="common">Indian wild rice</name>
    <name type="synonym">Oryza sativa f. spontanea</name>
    <dbReference type="NCBI Taxonomy" id="4536"/>
    <lineage>
        <taxon>Eukaryota</taxon>
        <taxon>Viridiplantae</taxon>
        <taxon>Streptophyta</taxon>
        <taxon>Embryophyta</taxon>
        <taxon>Tracheophyta</taxon>
        <taxon>Spermatophyta</taxon>
        <taxon>Magnoliopsida</taxon>
        <taxon>Liliopsida</taxon>
        <taxon>Poales</taxon>
        <taxon>Poaceae</taxon>
        <taxon>BOP clade</taxon>
        <taxon>Oryzoideae</taxon>
        <taxon>Oryzeae</taxon>
        <taxon>Oryzinae</taxon>
        <taxon>Oryza</taxon>
    </lineage>
</organism>
<evidence type="ECO:0000313" key="8">
    <source>
        <dbReference type="Proteomes" id="UP000006591"/>
    </source>
</evidence>
<dbReference type="PANTHER" id="PTHR16079:SF4">
    <property type="entry name" value="E3 UBIQUITIN-PROTEIN LIGASE CHFR"/>
    <property type="match status" value="1"/>
</dbReference>
<dbReference type="GO" id="GO:0016567">
    <property type="term" value="P:protein ubiquitination"/>
    <property type="evidence" value="ECO:0007669"/>
    <property type="project" value="TreeGrafter"/>
</dbReference>
<reference evidence="7" key="2">
    <citation type="submission" date="2018-04" db="EMBL/GenBank/DDBJ databases">
        <title>OnivRS2 (Oryza nivara Reference Sequence Version 2).</title>
        <authorList>
            <person name="Zhang J."/>
            <person name="Kudrna D."/>
            <person name="Lee S."/>
            <person name="Talag J."/>
            <person name="Rajasekar S."/>
            <person name="Welchert J."/>
            <person name="Hsing Y.-I."/>
            <person name="Wing R.A."/>
        </authorList>
    </citation>
    <scope>NUCLEOTIDE SEQUENCE [LARGE SCALE GENOMIC DNA]</scope>
    <source>
        <strain evidence="7">SL10</strain>
    </source>
</reference>
<evidence type="ECO:0000313" key="7">
    <source>
        <dbReference type="EnsemblPlants" id="ONIVA11G04600.2"/>
    </source>
</evidence>
<dbReference type="InterPro" id="IPR040909">
    <property type="entry name" value="CHFR_Znf-CRD"/>
</dbReference>
<dbReference type="InterPro" id="IPR013083">
    <property type="entry name" value="Znf_RING/FYVE/PHD"/>
</dbReference>
<evidence type="ECO:0000256" key="2">
    <source>
        <dbReference type="ARBA" id="ARBA00022679"/>
    </source>
</evidence>
<dbReference type="InterPro" id="IPR052256">
    <property type="entry name" value="E3_ubiquitin-ligase_CHFR"/>
</dbReference>
<comment type="subcellular location">
    <subcellularLocation>
        <location evidence="1">Nucleus</location>
    </subcellularLocation>
</comment>
<keyword evidence="8" id="KW-1185">Reference proteome</keyword>
<dbReference type="Gramene" id="ONIVA11G04600.2">
    <property type="protein sequence ID" value="ONIVA11G04600.2"/>
    <property type="gene ID" value="ONIVA11G04600"/>
</dbReference>
<accession>A0A0E0IYU0</accession>
<name>A0A0E0IYU0_ORYNI</name>
<feature type="domain" description="E3 ubiquitin-protein ligase CHFR cysteine rich" evidence="6">
    <location>
        <begin position="260"/>
        <end position="418"/>
    </location>
</feature>